<sequence>MLKLMKINVSGNRDLCTALSCQKVKKKKYIVPVIASVASLLVLLVAFLIGWRFIKRNRTGTTVGMKQTHNIIPHSTNKIGSSAFQPRNHQCNYADIIDITNNFEKIIGKGGFGTVFHGYLNDTQVAVKILSESSAQGYKEFQAEVNLLMRVHHKNLTSLVGYCIDDKHMGLIYEYMANGNLGRHLSDKQSYTLSWEERLQIAVDAAHGLEYLHYGCKPAIVHRDVKTTNILLNEKFQAKLADFGLSRAFCTEGGNQVSTVVAGTPGYLDPEYYKSNWLNEKSDVYAFGVVLFEIITGRPVIAKINSNENIHISQWVENMLYENGEIQSVVDPRLRGNFQLNSTWKAIELATNCVHLNSIERPTMNQVVVELKECLALALEITPEKDNLFTKDALIRKMTLNIDTHVNPLPR</sequence>
<evidence type="ECO:0000256" key="1">
    <source>
        <dbReference type="ARBA" id="ARBA00004167"/>
    </source>
</evidence>
<dbReference type="CDD" id="cd14066">
    <property type="entry name" value="STKc_IRAK"/>
    <property type="match status" value="1"/>
</dbReference>
<keyword evidence="9 14" id="KW-1133">Transmembrane helix</keyword>
<dbReference type="Gene3D" id="3.30.200.20">
    <property type="entry name" value="Phosphorylase Kinase, domain 1"/>
    <property type="match status" value="1"/>
</dbReference>
<evidence type="ECO:0000256" key="9">
    <source>
        <dbReference type="ARBA" id="ARBA00022989"/>
    </source>
</evidence>
<dbReference type="SMART" id="SM00220">
    <property type="entry name" value="S_TKc"/>
    <property type="match status" value="1"/>
</dbReference>
<keyword evidence="3" id="KW-0597">Phosphoprotein</keyword>
<keyword evidence="2 13" id="KW-0723">Serine/threonine-protein kinase</keyword>
<comment type="similarity">
    <text evidence="13">Belongs to the protein kinase superfamily.</text>
</comment>
<evidence type="ECO:0000313" key="18">
    <source>
        <dbReference type="Proteomes" id="UP000525078"/>
    </source>
</evidence>
<keyword evidence="6 12" id="KW-0547">Nucleotide-binding</keyword>
<organism evidence="17 19">
    <name type="scientific">Cannabis sativa</name>
    <name type="common">Hemp</name>
    <name type="synonym">Marijuana</name>
    <dbReference type="NCBI Taxonomy" id="3483"/>
    <lineage>
        <taxon>Eukaryota</taxon>
        <taxon>Viridiplantae</taxon>
        <taxon>Streptophyta</taxon>
        <taxon>Embryophyta</taxon>
        <taxon>Tracheophyta</taxon>
        <taxon>Spermatophyta</taxon>
        <taxon>Magnoliopsida</taxon>
        <taxon>eudicotyledons</taxon>
        <taxon>Gunneridae</taxon>
        <taxon>Pentapetalae</taxon>
        <taxon>rosids</taxon>
        <taxon>fabids</taxon>
        <taxon>Rosales</taxon>
        <taxon>Cannabaceae</taxon>
        <taxon>Cannabis</taxon>
    </lineage>
</organism>
<feature type="domain" description="Protein kinase" evidence="15">
    <location>
        <begin position="101"/>
        <end position="375"/>
    </location>
</feature>
<dbReference type="AlphaFoldDB" id="A0A7J6HX19"/>
<evidence type="ECO:0000313" key="17">
    <source>
        <dbReference type="EMBL" id="KAF4399823.1"/>
    </source>
</evidence>
<dbReference type="InterPro" id="IPR000719">
    <property type="entry name" value="Prot_kinase_dom"/>
</dbReference>
<keyword evidence="10 14" id="KW-0472">Membrane</keyword>
<evidence type="ECO:0000259" key="15">
    <source>
        <dbReference type="PROSITE" id="PS50011"/>
    </source>
</evidence>
<dbReference type="SUPFAM" id="SSF56112">
    <property type="entry name" value="Protein kinase-like (PK-like)"/>
    <property type="match status" value="1"/>
</dbReference>
<keyword evidence="8 12" id="KW-0067">ATP-binding</keyword>
<accession>A0A7J6HX19</accession>
<evidence type="ECO:0000256" key="4">
    <source>
        <dbReference type="ARBA" id="ARBA00022679"/>
    </source>
</evidence>
<dbReference type="PROSITE" id="PS00107">
    <property type="entry name" value="PROTEIN_KINASE_ATP"/>
    <property type="match status" value="1"/>
</dbReference>
<evidence type="ECO:0000256" key="13">
    <source>
        <dbReference type="RuleBase" id="RU000304"/>
    </source>
</evidence>
<keyword evidence="11" id="KW-0675">Receptor</keyword>
<evidence type="ECO:0000256" key="14">
    <source>
        <dbReference type="SAM" id="Phobius"/>
    </source>
</evidence>
<evidence type="ECO:0000256" key="2">
    <source>
        <dbReference type="ARBA" id="ARBA00022527"/>
    </source>
</evidence>
<dbReference type="Gene3D" id="1.10.510.10">
    <property type="entry name" value="Transferase(Phosphotransferase) domain 1"/>
    <property type="match status" value="1"/>
</dbReference>
<proteinExistence type="inferred from homology"/>
<dbReference type="InterPro" id="IPR011009">
    <property type="entry name" value="Kinase-like_dom_sf"/>
</dbReference>
<dbReference type="PANTHER" id="PTHR45631">
    <property type="entry name" value="OS07G0107800 PROTEIN-RELATED"/>
    <property type="match status" value="1"/>
</dbReference>
<dbReference type="InterPro" id="IPR017441">
    <property type="entry name" value="Protein_kinase_ATP_BS"/>
</dbReference>
<dbReference type="Proteomes" id="UP000583929">
    <property type="component" value="Unassembled WGS sequence"/>
</dbReference>
<dbReference type="InterPro" id="IPR008271">
    <property type="entry name" value="Ser/Thr_kinase_AS"/>
</dbReference>
<evidence type="ECO:0000256" key="7">
    <source>
        <dbReference type="ARBA" id="ARBA00022777"/>
    </source>
</evidence>
<comment type="subcellular location">
    <subcellularLocation>
        <location evidence="1">Membrane</location>
        <topology evidence="1">Single-pass membrane protein</topology>
    </subcellularLocation>
</comment>
<evidence type="ECO:0000256" key="12">
    <source>
        <dbReference type="PROSITE-ProRule" id="PRU10141"/>
    </source>
</evidence>
<dbReference type="InterPro" id="IPR001245">
    <property type="entry name" value="Ser-Thr/Tyr_kinase_cat_dom"/>
</dbReference>
<dbReference type="PANTHER" id="PTHR45631:SF202">
    <property type="entry name" value="SENESCENCE-INDUCED RECEPTOR-LIKE SERINE_THREONINE-PROTEIN KINASE"/>
    <property type="match status" value="1"/>
</dbReference>
<evidence type="ECO:0000256" key="11">
    <source>
        <dbReference type="ARBA" id="ARBA00023170"/>
    </source>
</evidence>
<dbReference type="Pfam" id="PF07714">
    <property type="entry name" value="PK_Tyr_Ser-Thr"/>
    <property type="match status" value="1"/>
</dbReference>
<dbReference type="PROSITE" id="PS00108">
    <property type="entry name" value="PROTEIN_KINASE_ST"/>
    <property type="match status" value="1"/>
</dbReference>
<keyword evidence="4" id="KW-0808">Transferase</keyword>
<dbReference type="GO" id="GO:0005524">
    <property type="term" value="F:ATP binding"/>
    <property type="evidence" value="ECO:0007669"/>
    <property type="project" value="UniProtKB-UniRule"/>
</dbReference>
<feature type="transmembrane region" description="Helical" evidence="14">
    <location>
        <begin position="29"/>
        <end position="51"/>
    </location>
</feature>
<dbReference type="PROSITE" id="PS50011">
    <property type="entry name" value="PROTEIN_KINASE_DOM"/>
    <property type="match status" value="1"/>
</dbReference>
<gene>
    <name evidence="16" type="ORF">F8388_021305</name>
    <name evidence="17" type="ORF">G4B88_021037</name>
</gene>
<dbReference type="EMBL" id="JAATIP010000060">
    <property type="protein sequence ID" value="KAF4381677.1"/>
    <property type="molecule type" value="Genomic_DNA"/>
</dbReference>
<evidence type="ECO:0000256" key="8">
    <source>
        <dbReference type="ARBA" id="ARBA00022840"/>
    </source>
</evidence>
<dbReference type="EMBL" id="JAATIQ010000020">
    <property type="protein sequence ID" value="KAF4399823.1"/>
    <property type="molecule type" value="Genomic_DNA"/>
</dbReference>
<dbReference type="GO" id="GO:0004674">
    <property type="term" value="F:protein serine/threonine kinase activity"/>
    <property type="evidence" value="ECO:0007669"/>
    <property type="project" value="UniProtKB-KW"/>
</dbReference>
<evidence type="ECO:0000313" key="19">
    <source>
        <dbReference type="Proteomes" id="UP000583929"/>
    </source>
</evidence>
<keyword evidence="5 14" id="KW-0812">Transmembrane</keyword>
<dbReference type="GO" id="GO:0016020">
    <property type="term" value="C:membrane"/>
    <property type="evidence" value="ECO:0007669"/>
    <property type="project" value="UniProtKB-SubCell"/>
</dbReference>
<protein>
    <recommendedName>
        <fullName evidence="15">Protein kinase domain-containing protein</fullName>
    </recommendedName>
</protein>
<comment type="caution">
    <text evidence="17">The sequence shown here is derived from an EMBL/GenBank/DDBJ whole genome shotgun (WGS) entry which is preliminary data.</text>
</comment>
<reference evidence="18 19" key="1">
    <citation type="journal article" date="2020" name="bioRxiv">
        <title>Sequence and annotation of 42 cannabis genomes reveals extensive copy number variation in cannabinoid synthesis and pathogen resistance genes.</title>
        <authorList>
            <person name="Mckernan K.J."/>
            <person name="Helbert Y."/>
            <person name="Kane L.T."/>
            <person name="Ebling H."/>
            <person name="Zhang L."/>
            <person name="Liu B."/>
            <person name="Eaton Z."/>
            <person name="Mclaughlin S."/>
            <person name="Kingan S."/>
            <person name="Baybayan P."/>
            <person name="Concepcion G."/>
            <person name="Jordan M."/>
            <person name="Riva A."/>
            <person name="Barbazuk W."/>
            <person name="Harkins T."/>
        </authorList>
    </citation>
    <scope>NUCLEOTIDE SEQUENCE [LARGE SCALE GENOMIC DNA]</scope>
    <source>
        <strain evidence="18 19">cv. Jamaican Lion 4</strain>
        <strain evidence="17">Father</strain>
        <strain evidence="16">Mother</strain>
        <tissue evidence="17">Leaf</tissue>
    </source>
</reference>
<evidence type="ECO:0000256" key="10">
    <source>
        <dbReference type="ARBA" id="ARBA00023136"/>
    </source>
</evidence>
<evidence type="ECO:0000256" key="5">
    <source>
        <dbReference type="ARBA" id="ARBA00022692"/>
    </source>
</evidence>
<keyword evidence="7" id="KW-0418">Kinase</keyword>
<evidence type="ECO:0000256" key="6">
    <source>
        <dbReference type="ARBA" id="ARBA00022741"/>
    </source>
</evidence>
<evidence type="ECO:0000256" key="3">
    <source>
        <dbReference type="ARBA" id="ARBA00022553"/>
    </source>
</evidence>
<dbReference type="FunFam" id="3.30.200.20:FF:000394">
    <property type="entry name" value="Leucine-rich repeat receptor-like protein kinase"/>
    <property type="match status" value="1"/>
</dbReference>
<evidence type="ECO:0000313" key="16">
    <source>
        <dbReference type="EMBL" id="KAF4381677.1"/>
    </source>
</evidence>
<dbReference type="Proteomes" id="UP000525078">
    <property type="component" value="Unassembled WGS sequence"/>
</dbReference>
<feature type="binding site" evidence="12">
    <location>
        <position position="128"/>
    </location>
    <ligand>
        <name>ATP</name>
        <dbReference type="ChEBI" id="CHEBI:30616"/>
    </ligand>
</feature>
<keyword evidence="19" id="KW-1185">Reference proteome</keyword>
<dbReference type="FunFam" id="1.10.510.10:FF:000146">
    <property type="entry name" value="LRR receptor-like serine/threonine-protein kinase IOS1"/>
    <property type="match status" value="1"/>
</dbReference>
<name>A0A7J6HX19_CANSA</name>